<keyword evidence="3" id="KW-1185">Reference proteome</keyword>
<evidence type="ECO:0008006" key="4">
    <source>
        <dbReference type="Google" id="ProtNLM"/>
    </source>
</evidence>
<name>A0A0U9HLR4_KLENI</name>
<organism evidence="2 3">
    <name type="scientific">Klebsormidium nitens</name>
    <name type="common">Green alga</name>
    <name type="synonym">Ulothrix nitens</name>
    <dbReference type="NCBI Taxonomy" id="105231"/>
    <lineage>
        <taxon>Eukaryota</taxon>
        <taxon>Viridiplantae</taxon>
        <taxon>Streptophyta</taxon>
        <taxon>Klebsormidiophyceae</taxon>
        <taxon>Klebsormidiales</taxon>
        <taxon>Klebsormidiaceae</taxon>
        <taxon>Klebsormidium</taxon>
    </lineage>
</organism>
<evidence type="ECO:0000313" key="2">
    <source>
        <dbReference type="EMBL" id="GAQ83845.1"/>
    </source>
</evidence>
<reference evidence="2 3" key="1">
    <citation type="journal article" date="2014" name="Nat. Commun.">
        <title>Klebsormidium flaccidum genome reveals primary factors for plant terrestrial adaptation.</title>
        <authorList>
            <person name="Hori K."/>
            <person name="Maruyama F."/>
            <person name="Fujisawa T."/>
            <person name="Togashi T."/>
            <person name="Yamamoto N."/>
            <person name="Seo M."/>
            <person name="Sato S."/>
            <person name="Yamada T."/>
            <person name="Mori H."/>
            <person name="Tajima N."/>
            <person name="Moriyama T."/>
            <person name="Ikeuchi M."/>
            <person name="Watanabe M."/>
            <person name="Wada H."/>
            <person name="Kobayashi K."/>
            <person name="Saito M."/>
            <person name="Masuda T."/>
            <person name="Sasaki-Sekimoto Y."/>
            <person name="Mashiguchi K."/>
            <person name="Awai K."/>
            <person name="Shimojima M."/>
            <person name="Masuda S."/>
            <person name="Iwai M."/>
            <person name="Nobusawa T."/>
            <person name="Narise T."/>
            <person name="Kondo S."/>
            <person name="Saito H."/>
            <person name="Sato R."/>
            <person name="Murakawa M."/>
            <person name="Ihara Y."/>
            <person name="Oshima-Yamada Y."/>
            <person name="Ohtaka K."/>
            <person name="Satoh M."/>
            <person name="Sonobe K."/>
            <person name="Ishii M."/>
            <person name="Ohtani R."/>
            <person name="Kanamori-Sato M."/>
            <person name="Honoki R."/>
            <person name="Miyazaki D."/>
            <person name="Mochizuki H."/>
            <person name="Umetsu J."/>
            <person name="Higashi K."/>
            <person name="Shibata D."/>
            <person name="Kamiya Y."/>
            <person name="Sato N."/>
            <person name="Nakamura Y."/>
            <person name="Tabata S."/>
            <person name="Ida S."/>
            <person name="Kurokawa K."/>
            <person name="Ohta H."/>
        </authorList>
    </citation>
    <scope>NUCLEOTIDE SEQUENCE [LARGE SCALE GENOMIC DNA]</scope>
    <source>
        <strain evidence="2 3">NIES-2285</strain>
    </source>
</reference>
<feature type="chain" id="PRO_5006864993" description="Dirigent protein" evidence="1">
    <location>
        <begin position="28"/>
        <end position="219"/>
    </location>
</feature>
<feature type="signal peptide" evidence="1">
    <location>
        <begin position="1"/>
        <end position="27"/>
    </location>
</feature>
<evidence type="ECO:0000256" key="1">
    <source>
        <dbReference type="SAM" id="SignalP"/>
    </source>
</evidence>
<gene>
    <name evidence="2" type="ORF">KFL_001640200</name>
</gene>
<dbReference type="AlphaFoldDB" id="A0A0U9HLR4"/>
<proteinExistence type="predicted"/>
<dbReference type="Proteomes" id="UP000054558">
    <property type="component" value="Unassembled WGS sequence"/>
</dbReference>
<evidence type="ECO:0000313" key="3">
    <source>
        <dbReference type="Proteomes" id="UP000054558"/>
    </source>
</evidence>
<accession>A0A0U9HLR4</accession>
<sequence length="219" mass="23229">MASSKGQLAAAMMVCHVALLAASMVSAADPAWYPGPKFQVNANSEAVNTFVGQVAPSGQNQLTGTVRMDENGYFINAQNQQVKDLTIVYGPEDPTDSIEIGDFGPGATKYVQDPSMEGGFATGLNIQLNAKPGYHFVAVSFGVAISTYGTYDDAFFVDGLGSSTVGSGKITVTSIYSFFAEGKFVATNIYTPQITIVPNHAVPAARFVLDNVEYVLERD</sequence>
<protein>
    <recommendedName>
        <fullName evidence="4">Dirigent protein</fullName>
    </recommendedName>
</protein>
<dbReference type="EMBL" id="DF237113">
    <property type="protein sequence ID" value="GAQ83845.1"/>
    <property type="molecule type" value="Genomic_DNA"/>
</dbReference>
<keyword evidence="1" id="KW-0732">Signal</keyword>